<gene>
    <name evidence="1" type="ORF">IBL26_01200</name>
</gene>
<keyword evidence="2" id="KW-1185">Reference proteome</keyword>
<reference evidence="1 2" key="1">
    <citation type="journal article" date="2013" name="Int. J. Syst. Evol. Microbiol.">
        <title>Roseomonas aerophila sp. nov., isolated from air.</title>
        <authorList>
            <person name="Kim S.J."/>
            <person name="Weon H.Y."/>
            <person name="Ahn J.H."/>
            <person name="Hong S.B."/>
            <person name="Seok S.J."/>
            <person name="Whang K.S."/>
            <person name="Kwon S.W."/>
        </authorList>
    </citation>
    <scope>NUCLEOTIDE SEQUENCE [LARGE SCALE GENOMIC DNA]</scope>
    <source>
        <strain evidence="1 2">NBRC 108923</strain>
    </source>
</reference>
<dbReference type="Gene3D" id="3.55.50.30">
    <property type="match status" value="1"/>
</dbReference>
<proteinExistence type="predicted"/>
<evidence type="ECO:0000313" key="2">
    <source>
        <dbReference type="Proteomes" id="UP000626026"/>
    </source>
</evidence>
<sequence length="216" mass="22488">FGAWLGRAPLGRAMADAATAPGEIRALPSLVGGGRLLLDTASAVDLPGPGLVRLAAGALRLDLPDTAPPLQLQGRWGQWQVAPGSILALRRAEADEVAVLRGAARMAGGTVGPGFGLAWGRLGAAPPHRLTLAETDRVEGFAEAWRLFADTPLALVAEELSRYLPGALLVSDAVAGLRVSGRFRFTRPAQVLEALAQTLPVRVQHHAGLLTRLSAA</sequence>
<name>A0ABR7RH56_9PROT</name>
<accession>A0ABR7RH56</accession>
<evidence type="ECO:0000313" key="1">
    <source>
        <dbReference type="EMBL" id="MBC9205435.1"/>
    </source>
</evidence>
<comment type="caution">
    <text evidence="1">The sequence shown here is derived from an EMBL/GenBank/DDBJ whole genome shotgun (WGS) entry which is preliminary data.</text>
</comment>
<organism evidence="1 2">
    <name type="scientific">Teichococcus aerophilus</name>
    <dbReference type="NCBI Taxonomy" id="1224513"/>
    <lineage>
        <taxon>Bacteria</taxon>
        <taxon>Pseudomonadati</taxon>
        <taxon>Pseudomonadota</taxon>
        <taxon>Alphaproteobacteria</taxon>
        <taxon>Acetobacterales</taxon>
        <taxon>Roseomonadaceae</taxon>
        <taxon>Roseomonas</taxon>
    </lineage>
</organism>
<protein>
    <recommendedName>
        <fullName evidence="3">DUF4974 domain-containing protein</fullName>
    </recommendedName>
</protein>
<evidence type="ECO:0008006" key="3">
    <source>
        <dbReference type="Google" id="ProtNLM"/>
    </source>
</evidence>
<feature type="non-terminal residue" evidence="1">
    <location>
        <position position="1"/>
    </location>
</feature>
<dbReference type="Proteomes" id="UP000626026">
    <property type="component" value="Unassembled WGS sequence"/>
</dbReference>
<dbReference type="EMBL" id="JACTVA010000001">
    <property type="protein sequence ID" value="MBC9205435.1"/>
    <property type="molecule type" value="Genomic_DNA"/>
</dbReference>